<keyword evidence="2" id="KW-1185">Reference proteome</keyword>
<evidence type="ECO:0000313" key="2">
    <source>
        <dbReference type="Proteomes" id="UP000800092"/>
    </source>
</evidence>
<protein>
    <submittedName>
        <fullName evidence="1">Uncharacterized protein</fullName>
    </submittedName>
</protein>
<evidence type="ECO:0000313" key="1">
    <source>
        <dbReference type="EMBL" id="KAF2232255.1"/>
    </source>
</evidence>
<dbReference type="EMBL" id="ML991817">
    <property type="protein sequence ID" value="KAF2232255.1"/>
    <property type="molecule type" value="Genomic_DNA"/>
</dbReference>
<accession>A0A6A6H2J5</accession>
<name>A0A6A6H2J5_VIRVR</name>
<organism evidence="1 2">
    <name type="scientific">Viridothelium virens</name>
    <name type="common">Speckled blister lichen</name>
    <name type="synonym">Trypethelium virens</name>
    <dbReference type="NCBI Taxonomy" id="1048519"/>
    <lineage>
        <taxon>Eukaryota</taxon>
        <taxon>Fungi</taxon>
        <taxon>Dikarya</taxon>
        <taxon>Ascomycota</taxon>
        <taxon>Pezizomycotina</taxon>
        <taxon>Dothideomycetes</taxon>
        <taxon>Dothideomycetes incertae sedis</taxon>
        <taxon>Trypetheliales</taxon>
        <taxon>Trypetheliaceae</taxon>
        <taxon>Viridothelium</taxon>
    </lineage>
</organism>
<sequence length="117" mass="13611">MFAYLISRLIYRTTRRQPPHYLSTSQRAGSYRSHENRTRTQGEFWREGAMITIGAIPVWLFGQGLEEAGLDEYLRSLVHHITSGAVLSKVIWLGQRFGRQRMEEEERLEAVAMLVEN</sequence>
<reference evidence="1" key="1">
    <citation type="journal article" date="2020" name="Stud. Mycol.">
        <title>101 Dothideomycetes genomes: a test case for predicting lifestyles and emergence of pathogens.</title>
        <authorList>
            <person name="Haridas S."/>
            <person name="Albert R."/>
            <person name="Binder M."/>
            <person name="Bloem J."/>
            <person name="Labutti K."/>
            <person name="Salamov A."/>
            <person name="Andreopoulos B."/>
            <person name="Baker S."/>
            <person name="Barry K."/>
            <person name="Bills G."/>
            <person name="Bluhm B."/>
            <person name="Cannon C."/>
            <person name="Castanera R."/>
            <person name="Culley D."/>
            <person name="Daum C."/>
            <person name="Ezra D."/>
            <person name="Gonzalez J."/>
            <person name="Henrissat B."/>
            <person name="Kuo A."/>
            <person name="Liang C."/>
            <person name="Lipzen A."/>
            <person name="Lutzoni F."/>
            <person name="Magnuson J."/>
            <person name="Mondo S."/>
            <person name="Nolan M."/>
            <person name="Ohm R."/>
            <person name="Pangilinan J."/>
            <person name="Park H.-J."/>
            <person name="Ramirez L."/>
            <person name="Alfaro M."/>
            <person name="Sun H."/>
            <person name="Tritt A."/>
            <person name="Yoshinaga Y."/>
            <person name="Zwiers L.-H."/>
            <person name="Turgeon B."/>
            <person name="Goodwin S."/>
            <person name="Spatafora J."/>
            <person name="Crous P."/>
            <person name="Grigoriev I."/>
        </authorList>
    </citation>
    <scope>NUCLEOTIDE SEQUENCE</scope>
    <source>
        <strain evidence="1">Tuck. ex Michener</strain>
    </source>
</reference>
<proteinExistence type="predicted"/>
<gene>
    <name evidence="1" type="ORF">EV356DRAFT_568866</name>
</gene>
<dbReference type="Proteomes" id="UP000800092">
    <property type="component" value="Unassembled WGS sequence"/>
</dbReference>
<dbReference type="AlphaFoldDB" id="A0A6A6H2J5"/>